<protein>
    <recommendedName>
        <fullName evidence="1">ThuA-like domain-containing protein</fullName>
    </recommendedName>
</protein>
<dbReference type="PANTHER" id="PTHR40469">
    <property type="entry name" value="SECRETED GLYCOSYL HYDROLASE"/>
    <property type="match status" value="1"/>
</dbReference>
<evidence type="ECO:0000313" key="2">
    <source>
        <dbReference type="EMBL" id="BBE35651.1"/>
    </source>
</evidence>
<dbReference type="Gene3D" id="3.40.50.880">
    <property type="match status" value="1"/>
</dbReference>
<dbReference type="EMBL" id="AP018711">
    <property type="protein sequence ID" value="BBE35651.1"/>
    <property type="molecule type" value="Genomic_DNA"/>
</dbReference>
<dbReference type="Proteomes" id="UP000276029">
    <property type="component" value="Unassembled WGS sequence"/>
</dbReference>
<dbReference type="PANTHER" id="PTHR40469:SF2">
    <property type="entry name" value="GALACTOSE-BINDING DOMAIN-LIKE SUPERFAMILY PROTEIN"/>
    <property type="match status" value="1"/>
</dbReference>
<dbReference type="EMBL" id="RBWX01000010">
    <property type="protein sequence ID" value="RKS86304.1"/>
    <property type="molecule type" value="Genomic_DNA"/>
</dbReference>
<name>A0AAD1G2H1_SPHMI</name>
<feature type="domain" description="ThuA-like" evidence="1">
    <location>
        <begin position="7"/>
        <end position="223"/>
    </location>
</feature>
<reference evidence="2 4" key="1">
    <citation type="submission" date="2018-06" db="EMBL/GenBank/DDBJ databases">
        <title>Complete Genome Sequence of the Microcystin-Degrading Bacterium Sphingosinicella microcystinivorans Strain B-9.</title>
        <authorList>
            <person name="Jin H."/>
            <person name="Nishizawa T."/>
            <person name="Guo Y."/>
            <person name="Nishizawa A."/>
            <person name="Park H."/>
            <person name="Kato H."/>
            <person name="Tsuji K."/>
            <person name="Harada K."/>
        </authorList>
    </citation>
    <scope>NUCLEOTIDE SEQUENCE [LARGE SCALE GENOMIC DNA]</scope>
    <source>
        <strain evidence="2 4">B9</strain>
    </source>
</reference>
<evidence type="ECO:0000313" key="5">
    <source>
        <dbReference type="Proteomes" id="UP000276029"/>
    </source>
</evidence>
<evidence type="ECO:0000313" key="4">
    <source>
        <dbReference type="Proteomes" id="UP000275727"/>
    </source>
</evidence>
<dbReference type="Proteomes" id="UP000275727">
    <property type="component" value="Chromosome"/>
</dbReference>
<dbReference type="AlphaFoldDB" id="A0AAD1G2H1"/>
<proteinExistence type="predicted"/>
<dbReference type="SUPFAM" id="SSF52317">
    <property type="entry name" value="Class I glutamine amidotransferase-like"/>
    <property type="match status" value="1"/>
</dbReference>
<gene>
    <name evidence="3" type="ORF">DFR51_3006</name>
    <name evidence="2" type="ORF">SmB9_33090</name>
</gene>
<sequence length="235" mass="25678">MRAKPSALIYSGGYSHPFAETTSVLSGYAEMSGFALVVEEDIDAAIARLAEVDLLVVNALYWGMTQYERYAPHRERWAYVLPDTHMAALRNFVVRGGALLVMHTGTICWDTQPDWIRLMGGGWSWERSYHPPLGDAVVELTAEGRRYSNGPSHFALVDEVYHRLDPSTDCTVLANGDVGEGAQPVAWVRREGAGRVAVDALGHDARSLTAPGHAALIMGLLAWLRVRATGEGEDA</sequence>
<dbReference type="InterPro" id="IPR029062">
    <property type="entry name" value="Class_I_gatase-like"/>
</dbReference>
<accession>A0AAD1G2H1</accession>
<dbReference type="Pfam" id="PF06283">
    <property type="entry name" value="ThuA"/>
    <property type="match status" value="1"/>
</dbReference>
<dbReference type="RefSeq" id="WP_121052611.1">
    <property type="nucleotide sequence ID" value="NZ_AP018711.1"/>
</dbReference>
<reference evidence="3 5" key="2">
    <citation type="submission" date="2018-10" db="EMBL/GenBank/DDBJ databases">
        <title>Genomic Encyclopedia of Type Strains, Phase IV (KMG-IV): sequencing the most valuable type-strain genomes for metagenomic binning, comparative biology and taxonomic classification.</title>
        <authorList>
            <person name="Goeker M."/>
        </authorList>
    </citation>
    <scope>NUCLEOTIDE SEQUENCE [LARGE SCALE GENOMIC DNA]</scope>
    <source>
        <strain evidence="3 5">DSM 19791</strain>
    </source>
</reference>
<evidence type="ECO:0000313" key="3">
    <source>
        <dbReference type="EMBL" id="RKS86304.1"/>
    </source>
</evidence>
<keyword evidence="5" id="KW-1185">Reference proteome</keyword>
<dbReference type="InterPro" id="IPR029010">
    <property type="entry name" value="ThuA-like"/>
</dbReference>
<organism evidence="2 4">
    <name type="scientific">Sphingosinicella microcystinivorans</name>
    <dbReference type="NCBI Taxonomy" id="335406"/>
    <lineage>
        <taxon>Bacteria</taxon>
        <taxon>Pseudomonadati</taxon>
        <taxon>Pseudomonadota</taxon>
        <taxon>Alphaproteobacteria</taxon>
        <taxon>Sphingomonadales</taxon>
        <taxon>Sphingosinicellaceae</taxon>
        <taxon>Sphingosinicella</taxon>
    </lineage>
</organism>
<dbReference type="KEGG" id="smic:SmB9_33090"/>
<evidence type="ECO:0000259" key="1">
    <source>
        <dbReference type="Pfam" id="PF06283"/>
    </source>
</evidence>